<dbReference type="NCBIfam" id="NF006363">
    <property type="entry name" value="PRK08582.1"/>
    <property type="match status" value="1"/>
</dbReference>
<organism evidence="3 4">
    <name type="scientific">Eremococcus coleocola ACS-139-V-Col8</name>
    <dbReference type="NCBI Taxonomy" id="908337"/>
    <lineage>
        <taxon>Bacteria</taxon>
        <taxon>Bacillati</taxon>
        <taxon>Bacillota</taxon>
        <taxon>Bacilli</taxon>
        <taxon>Lactobacillales</taxon>
        <taxon>Aerococcaceae</taxon>
        <taxon>Eremococcus</taxon>
    </lineage>
</organism>
<feature type="compositionally biased region" description="Low complexity" evidence="1">
    <location>
        <begin position="119"/>
        <end position="129"/>
    </location>
</feature>
<dbReference type="FunFam" id="2.40.50.140:FF:000051">
    <property type="entry name" value="RNA-binding transcriptional accessory protein"/>
    <property type="match status" value="1"/>
</dbReference>
<dbReference type="PROSITE" id="PS50126">
    <property type="entry name" value="S1"/>
    <property type="match status" value="1"/>
</dbReference>
<feature type="domain" description="S1 motif" evidence="2">
    <location>
        <begin position="6"/>
        <end position="74"/>
    </location>
</feature>
<comment type="caution">
    <text evidence="3">The sequence shown here is derived from an EMBL/GenBank/DDBJ whole genome shotgun (WGS) entry which is preliminary data.</text>
</comment>
<dbReference type="eggNOG" id="COG1098">
    <property type="taxonomic scope" value="Bacteria"/>
</dbReference>
<evidence type="ECO:0000256" key="1">
    <source>
        <dbReference type="SAM" id="MobiDB-lite"/>
    </source>
</evidence>
<proteinExistence type="predicted"/>
<dbReference type="PANTHER" id="PTHR10724:SF10">
    <property type="entry name" value="S1 RNA-BINDING DOMAIN-CONTAINING PROTEIN 1"/>
    <property type="match status" value="1"/>
</dbReference>
<dbReference type="InterPro" id="IPR003029">
    <property type="entry name" value="S1_domain"/>
</dbReference>
<dbReference type="Pfam" id="PF00575">
    <property type="entry name" value="S1"/>
    <property type="match status" value="1"/>
</dbReference>
<feature type="compositionally biased region" description="Basic and acidic residues" evidence="1">
    <location>
        <begin position="95"/>
        <end position="104"/>
    </location>
</feature>
<sequence>MSLEVGAKVKGKVVSVKNFGAFVSLSDNESGLVHISQLSNSFVKDINDFIKVGDEVEVKVIKIMPDGKINLSMKDDDAKASDDKKQSKNFKPRPKKDDFHKKDSNNFANGPKNKPKFVSSSNHSFSESSTNDFDQMMNRFLKDSEDRLTSLKRNTEGKRGGRGGRRT</sequence>
<evidence type="ECO:0000313" key="4">
    <source>
        <dbReference type="Proteomes" id="UP000005990"/>
    </source>
</evidence>
<accession>E4KMT8</accession>
<dbReference type="RefSeq" id="WP_006417802.1">
    <property type="nucleotide sequence ID" value="NZ_AENN01000006.1"/>
</dbReference>
<dbReference type="InterPro" id="IPR012340">
    <property type="entry name" value="NA-bd_OB-fold"/>
</dbReference>
<dbReference type="InterPro" id="IPR050437">
    <property type="entry name" value="Ribos_protein_bS1-like"/>
</dbReference>
<name>E4KMT8_9LACT</name>
<feature type="compositionally biased region" description="Basic and acidic residues" evidence="1">
    <location>
        <begin position="73"/>
        <end position="86"/>
    </location>
</feature>
<dbReference type="SUPFAM" id="SSF50249">
    <property type="entry name" value="Nucleic acid-binding proteins"/>
    <property type="match status" value="1"/>
</dbReference>
<feature type="compositionally biased region" description="Basic and acidic residues" evidence="1">
    <location>
        <begin position="140"/>
        <end position="159"/>
    </location>
</feature>
<dbReference type="GO" id="GO:0003735">
    <property type="term" value="F:structural constituent of ribosome"/>
    <property type="evidence" value="ECO:0007669"/>
    <property type="project" value="TreeGrafter"/>
</dbReference>
<dbReference type="AlphaFoldDB" id="E4KMT8"/>
<dbReference type="SMART" id="SM00316">
    <property type="entry name" value="S1"/>
    <property type="match status" value="1"/>
</dbReference>
<dbReference type="Proteomes" id="UP000005990">
    <property type="component" value="Unassembled WGS sequence"/>
</dbReference>
<dbReference type="GO" id="GO:0005737">
    <property type="term" value="C:cytoplasm"/>
    <property type="evidence" value="ECO:0007669"/>
    <property type="project" value="UniProtKB-ARBA"/>
</dbReference>
<dbReference type="GO" id="GO:0006412">
    <property type="term" value="P:translation"/>
    <property type="evidence" value="ECO:0007669"/>
    <property type="project" value="TreeGrafter"/>
</dbReference>
<dbReference type="OrthoDB" id="9810507at2"/>
<feature type="region of interest" description="Disordered" evidence="1">
    <location>
        <begin position="70"/>
        <end position="167"/>
    </location>
</feature>
<dbReference type="STRING" id="908337.HMPREF9257_0151"/>
<evidence type="ECO:0000259" key="2">
    <source>
        <dbReference type="PROSITE" id="PS50126"/>
    </source>
</evidence>
<reference evidence="3 4" key="1">
    <citation type="submission" date="2010-10" db="EMBL/GenBank/DDBJ databases">
        <authorList>
            <person name="Durkin A.S."/>
            <person name="Madupu R."/>
            <person name="Torralba M."/>
            <person name="Gillis M."/>
            <person name="Methe B."/>
            <person name="Sutton G."/>
            <person name="Nelson K.E."/>
        </authorList>
    </citation>
    <scope>NUCLEOTIDE SEQUENCE [LARGE SCALE GENOMIC DNA]</scope>
    <source>
        <strain evidence="3 4">ACS-139-V-Col8</strain>
    </source>
</reference>
<dbReference type="GO" id="GO:0003729">
    <property type="term" value="F:mRNA binding"/>
    <property type="evidence" value="ECO:0007669"/>
    <property type="project" value="UniProtKB-ARBA"/>
</dbReference>
<dbReference type="EMBL" id="AENN01000006">
    <property type="protein sequence ID" value="EFR31670.1"/>
    <property type="molecule type" value="Genomic_DNA"/>
</dbReference>
<evidence type="ECO:0000313" key="3">
    <source>
        <dbReference type="EMBL" id="EFR31670.1"/>
    </source>
</evidence>
<keyword evidence="4" id="KW-1185">Reference proteome</keyword>
<dbReference type="Gene3D" id="2.40.50.140">
    <property type="entry name" value="Nucleic acid-binding proteins"/>
    <property type="match status" value="1"/>
</dbReference>
<gene>
    <name evidence="3" type="ORF">HMPREF9257_0151</name>
</gene>
<dbReference type="PANTHER" id="PTHR10724">
    <property type="entry name" value="30S RIBOSOMAL PROTEIN S1"/>
    <property type="match status" value="1"/>
</dbReference>
<protein>
    <submittedName>
        <fullName evidence="3">S1 RNA binding domain protein</fullName>
    </submittedName>
</protein>